<reference evidence="3 5" key="1">
    <citation type="submission" date="2017-02" db="EMBL/GenBank/DDBJ databases">
        <authorList>
            <person name="Peterson S.W."/>
        </authorList>
    </citation>
    <scope>NUCLEOTIDE SEQUENCE [LARGE SCALE GENOMIC DNA]</scope>
    <source>
        <strain evidence="3 5">2B3F</strain>
    </source>
</reference>
<evidence type="ECO:0000313" key="3">
    <source>
        <dbReference type="EMBL" id="SJN30417.1"/>
    </source>
</evidence>
<keyword evidence="6" id="KW-1185">Reference proteome</keyword>
<dbReference type="InterPro" id="IPR021517">
    <property type="entry name" value="DUF3180"/>
</dbReference>
<evidence type="ECO:0000313" key="6">
    <source>
        <dbReference type="Proteomes" id="UP000297477"/>
    </source>
</evidence>
<dbReference type="RefSeq" id="WP_067190106.1">
    <property type="nucleotide sequence ID" value="NZ_CP126965.1"/>
</dbReference>
<dbReference type="Pfam" id="PF11377">
    <property type="entry name" value="DUF3180"/>
    <property type="match status" value="1"/>
</dbReference>
<feature type="compositionally biased region" description="Gly residues" evidence="1">
    <location>
        <begin position="150"/>
        <end position="161"/>
    </location>
</feature>
<evidence type="ECO:0000313" key="5">
    <source>
        <dbReference type="Proteomes" id="UP000196230"/>
    </source>
</evidence>
<feature type="transmembrane region" description="Helical" evidence="2">
    <location>
        <begin position="41"/>
        <end position="59"/>
    </location>
</feature>
<dbReference type="OrthoDB" id="3257239at2"/>
<sequence length="180" mass="18772">MITLRTWWLPGMALLAGLLGWTVALLSQGAGRLTPVLGPPALITLLVVALISLGFGLRIRRDRGRKPAERMDPLAAARILVLAQAGAFAGALFGGWHAGVLVQVLTRAVAARGVLLDAILMVVAGAVMVVIGLLVESWCRIRGDDSDPEGGLGQDGQSGGRGVRRPPETEEGYASARHGA</sequence>
<dbReference type="Proteomes" id="UP000297477">
    <property type="component" value="Unassembled WGS sequence"/>
</dbReference>
<keyword evidence="2" id="KW-0472">Membrane</keyword>
<keyword evidence="2" id="KW-1133">Transmembrane helix</keyword>
<feature type="transmembrane region" description="Helical" evidence="2">
    <location>
        <begin position="79"/>
        <end position="102"/>
    </location>
</feature>
<name>A0A1R4JEF8_9MICC</name>
<dbReference type="AlphaFoldDB" id="A0A1R4JEF8"/>
<dbReference type="EMBL" id="SPKT01000006">
    <property type="protein sequence ID" value="TFH99968.1"/>
    <property type="molecule type" value="Genomic_DNA"/>
</dbReference>
<feature type="region of interest" description="Disordered" evidence="1">
    <location>
        <begin position="146"/>
        <end position="180"/>
    </location>
</feature>
<feature type="transmembrane region" description="Helical" evidence="2">
    <location>
        <begin position="114"/>
        <end position="135"/>
    </location>
</feature>
<organism evidence="3 5">
    <name type="scientific">Micrococcus lylae</name>
    <dbReference type="NCBI Taxonomy" id="1273"/>
    <lineage>
        <taxon>Bacteria</taxon>
        <taxon>Bacillati</taxon>
        <taxon>Actinomycetota</taxon>
        <taxon>Actinomycetes</taxon>
        <taxon>Micrococcales</taxon>
        <taxon>Micrococcaceae</taxon>
        <taxon>Micrococcus</taxon>
    </lineage>
</organism>
<dbReference type="EMBL" id="FUKP01000056">
    <property type="protein sequence ID" value="SJN30417.1"/>
    <property type="molecule type" value="Genomic_DNA"/>
</dbReference>
<evidence type="ECO:0000313" key="4">
    <source>
        <dbReference type="EMBL" id="TFH99968.1"/>
    </source>
</evidence>
<keyword evidence="2" id="KW-0812">Transmembrane</keyword>
<reference evidence="4 6" key="2">
    <citation type="submission" date="2019-03" db="EMBL/GenBank/DDBJ databases">
        <title>Reclassification of Micrococcus aloeverae and Micrococcus yunnanensis as later heterotypic synonyms of Micrococcus luteus.</title>
        <authorList>
            <person name="Huang C.-H."/>
        </authorList>
    </citation>
    <scope>NUCLEOTIDE SEQUENCE [LARGE SCALE GENOMIC DNA]</scope>
    <source>
        <strain evidence="4 6">BCRC 12151</strain>
    </source>
</reference>
<protein>
    <submittedName>
        <fullName evidence="4">DUF3180 domain-containing protein</fullName>
    </submittedName>
    <submittedName>
        <fullName evidence="3">Secreted protein</fullName>
    </submittedName>
</protein>
<dbReference type="Proteomes" id="UP000196230">
    <property type="component" value="Unassembled WGS sequence"/>
</dbReference>
<accession>A0A1R4JEF8</accession>
<proteinExistence type="predicted"/>
<evidence type="ECO:0000256" key="2">
    <source>
        <dbReference type="SAM" id="Phobius"/>
    </source>
</evidence>
<evidence type="ECO:0000256" key="1">
    <source>
        <dbReference type="SAM" id="MobiDB-lite"/>
    </source>
</evidence>
<gene>
    <name evidence="4" type="ORF">E4A49_04310</name>
    <name evidence="3" type="ORF">FM125_08080</name>
</gene>